<dbReference type="SMART" id="SM00116">
    <property type="entry name" value="CBS"/>
    <property type="match status" value="2"/>
</dbReference>
<dbReference type="Pfam" id="PF00571">
    <property type="entry name" value="CBS"/>
    <property type="match status" value="2"/>
</dbReference>
<dbReference type="EMBL" id="JBCDNA010000001">
    <property type="protein sequence ID" value="MEL4454624.1"/>
    <property type="molecule type" value="Genomic_DNA"/>
</dbReference>
<dbReference type="Proteomes" id="UP001474120">
    <property type="component" value="Unassembled WGS sequence"/>
</dbReference>
<protein>
    <submittedName>
        <fullName evidence="3">CBS domain-containing protein</fullName>
    </submittedName>
</protein>
<dbReference type="Pfam" id="PF04107">
    <property type="entry name" value="GCS2"/>
    <property type="match status" value="1"/>
</dbReference>
<keyword evidence="4" id="KW-1185">Reference proteome</keyword>
<feature type="domain" description="CBS" evidence="2">
    <location>
        <begin position="573"/>
        <end position="624"/>
    </location>
</feature>
<feature type="domain" description="CBS" evidence="2">
    <location>
        <begin position="510"/>
        <end position="566"/>
    </location>
</feature>
<name>A0ABU9KWR0_9FLAO</name>
<keyword evidence="1" id="KW-0129">CBS domain</keyword>
<dbReference type="SUPFAM" id="SSF55931">
    <property type="entry name" value="Glutamine synthetase/guanido kinase"/>
    <property type="match status" value="1"/>
</dbReference>
<organism evidence="3 4">
    <name type="scientific">Lutimonas vermicola</name>
    <dbReference type="NCBI Taxonomy" id="414288"/>
    <lineage>
        <taxon>Bacteria</taxon>
        <taxon>Pseudomonadati</taxon>
        <taxon>Bacteroidota</taxon>
        <taxon>Flavobacteriia</taxon>
        <taxon>Flavobacteriales</taxon>
        <taxon>Flavobacteriaceae</taxon>
        <taxon>Lutimonas</taxon>
    </lineage>
</organism>
<dbReference type="InterPro" id="IPR046342">
    <property type="entry name" value="CBS_dom_sf"/>
</dbReference>
<dbReference type="PROSITE" id="PS51371">
    <property type="entry name" value="CBS"/>
    <property type="match status" value="2"/>
</dbReference>
<proteinExistence type="predicted"/>
<dbReference type="InterPro" id="IPR014746">
    <property type="entry name" value="Gln_synth/guanido_kin_cat_dom"/>
</dbReference>
<dbReference type="PANTHER" id="PTHR36510">
    <property type="entry name" value="GLUTAMATE--CYSTEINE LIGASE 2-RELATED"/>
    <property type="match status" value="1"/>
</dbReference>
<evidence type="ECO:0000313" key="3">
    <source>
        <dbReference type="EMBL" id="MEL4454624.1"/>
    </source>
</evidence>
<comment type="caution">
    <text evidence="3">The sequence shown here is derived from an EMBL/GenBank/DDBJ whole genome shotgun (WGS) entry which is preliminary data.</text>
</comment>
<dbReference type="RefSeq" id="WP_342158204.1">
    <property type="nucleotide sequence ID" value="NZ_JBCDNA010000001.1"/>
</dbReference>
<dbReference type="Gene3D" id="3.10.580.10">
    <property type="entry name" value="CBS-domain"/>
    <property type="match status" value="1"/>
</dbReference>
<sequence>MGSQAVKAIESLTERKEFLYHLLNDVKALEMMLDQDIFEKGIQRIGAEQELCLVDNNFRPSCNALKILEKLNDHHFTTELALFNLEINMDPLELKGNCFSKIDNELTELIKKGDKIAHSIDETKIILAGILPTLRKRDMVFKNITPFKRYKVLNKILKDIRGDDFMLKIKGVDELILNHKSILFEACNTSFQVHLQIPISEIVDKYNWAQAIAGPVLSITANSPLLLGRELWSETRIALFQQSVDLRNRSYLLREQKPRVSFGSDWINKSIIELYQDDIVRYTPLLTTELKEDAVAKLKQGEIPKLEAIGVHNGTIYRWNRLCYGQNNGIPNMRIENRYIPAGPSVKDEVANAVFWVGLMQGMPLKYKNLNELAPFNDVKGNFVNAARTGVDTFFNWFGKGISAKRLILTELLPMAYAGLKRTGIDEKDIEFYLDIIEKRAESRRTGALWATISNRALKKKMTKDIANATLTAHMYKNQREGKPVHEWEIAKDNDLLNLDMGLTKLEKFMTTEIFVVNENDLVELVAKIMEWRNIHHIPVVDNKNRLRGLITKTNILEIQGQDTNVIVAKDIMIKEVVTVDSETSIEQATKLMIEHKIGCLPILELGDLVGIITKNDLNKLLSI</sequence>
<evidence type="ECO:0000259" key="2">
    <source>
        <dbReference type="PROSITE" id="PS51371"/>
    </source>
</evidence>
<dbReference type="InterPro" id="IPR006336">
    <property type="entry name" value="GCS2"/>
</dbReference>
<dbReference type="PANTHER" id="PTHR36510:SF3">
    <property type="entry name" value="CONSERVED PROTEIN"/>
    <property type="match status" value="1"/>
</dbReference>
<dbReference type="InterPro" id="IPR050141">
    <property type="entry name" value="GCL_type2/YbdK_subfam"/>
</dbReference>
<dbReference type="Gene3D" id="3.30.590.20">
    <property type="match status" value="1"/>
</dbReference>
<dbReference type="CDD" id="cd04584">
    <property type="entry name" value="CBS_pair_AcuB_like"/>
    <property type="match status" value="1"/>
</dbReference>
<gene>
    <name evidence="3" type="ORF">AABB81_01860</name>
</gene>
<evidence type="ECO:0000256" key="1">
    <source>
        <dbReference type="PROSITE-ProRule" id="PRU00703"/>
    </source>
</evidence>
<reference evidence="3 4" key="1">
    <citation type="submission" date="2024-04" db="EMBL/GenBank/DDBJ databases">
        <title>whole genome sequencing of Lutimonas vermicola strain IMCC1616.</title>
        <authorList>
            <person name="Bae S.S."/>
        </authorList>
    </citation>
    <scope>NUCLEOTIDE SEQUENCE [LARGE SCALE GENOMIC DNA]</scope>
    <source>
        <strain evidence="3 4">IMCC1616</strain>
    </source>
</reference>
<dbReference type="SUPFAM" id="SSF54631">
    <property type="entry name" value="CBS-domain pair"/>
    <property type="match status" value="1"/>
</dbReference>
<evidence type="ECO:0000313" key="4">
    <source>
        <dbReference type="Proteomes" id="UP001474120"/>
    </source>
</evidence>
<dbReference type="InterPro" id="IPR000644">
    <property type="entry name" value="CBS_dom"/>
</dbReference>
<accession>A0ABU9KWR0</accession>